<dbReference type="EMBL" id="JH992996">
    <property type="protein sequence ID" value="EKX45945.1"/>
    <property type="molecule type" value="Genomic_DNA"/>
</dbReference>
<dbReference type="KEGG" id="gtt:GUITHDRAFT_138441"/>
<reference evidence="3 5" key="1">
    <citation type="journal article" date="2012" name="Nature">
        <title>Algal genomes reveal evolutionary mosaicism and the fate of nucleomorphs.</title>
        <authorList>
            <consortium name="DOE Joint Genome Institute"/>
            <person name="Curtis B.A."/>
            <person name="Tanifuji G."/>
            <person name="Burki F."/>
            <person name="Gruber A."/>
            <person name="Irimia M."/>
            <person name="Maruyama S."/>
            <person name="Arias M.C."/>
            <person name="Ball S.G."/>
            <person name="Gile G.H."/>
            <person name="Hirakawa Y."/>
            <person name="Hopkins J.F."/>
            <person name="Kuo A."/>
            <person name="Rensing S.A."/>
            <person name="Schmutz J."/>
            <person name="Symeonidi A."/>
            <person name="Elias M."/>
            <person name="Eveleigh R.J."/>
            <person name="Herman E.K."/>
            <person name="Klute M.J."/>
            <person name="Nakayama T."/>
            <person name="Obornik M."/>
            <person name="Reyes-Prieto A."/>
            <person name="Armbrust E.V."/>
            <person name="Aves S.J."/>
            <person name="Beiko R.G."/>
            <person name="Coutinho P."/>
            <person name="Dacks J.B."/>
            <person name="Durnford D.G."/>
            <person name="Fast N.M."/>
            <person name="Green B.R."/>
            <person name="Grisdale C.J."/>
            <person name="Hempel F."/>
            <person name="Henrissat B."/>
            <person name="Hoppner M.P."/>
            <person name="Ishida K."/>
            <person name="Kim E."/>
            <person name="Koreny L."/>
            <person name="Kroth P.G."/>
            <person name="Liu Y."/>
            <person name="Malik S.B."/>
            <person name="Maier U.G."/>
            <person name="McRose D."/>
            <person name="Mock T."/>
            <person name="Neilson J.A."/>
            <person name="Onodera N.T."/>
            <person name="Poole A.M."/>
            <person name="Pritham E.J."/>
            <person name="Richards T.A."/>
            <person name="Rocap G."/>
            <person name="Roy S.W."/>
            <person name="Sarai C."/>
            <person name="Schaack S."/>
            <person name="Shirato S."/>
            <person name="Slamovits C.H."/>
            <person name="Spencer D.F."/>
            <person name="Suzuki S."/>
            <person name="Worden A.Z."/>
            <person name="Zauner S."/>
            <person name="Barry K."/>
            <person name="Bell C."/>
            <person name="Bharti A.K."/>
            <person name="Crow J.A."/>
            <person name="Grimwood J."/>
            <person name="Kramer R."/>
            <person name="Lindquist E."/>
            <person name="Lucas S."/>
            <person name="Salamov A."/>
            <person name="McFadden G.I."/>
            <person name="Lane C.E."/>
            <person name="Keeling P.J."/>
            <person name="Gray M.W."/>
            <person name="Grigoriev I.V."/>
            <person name="Archibald J.M."/>
        </authorList>
    </citation>
    <scope>NUCLEOTIDE SEQUENCE</scope>
    <source>
        <strain evidence="3 5">CCMP2712</strain>
    </source>
</reference>
<keyword evidence="2" id="KW-0812">Transmembrane</keyword>
<reference evidence="5" key="2">
    <citation type="submission" date="2012-11" db="EMBL/GenBank/DDBJ databases">
        <authorList>
            <person name="Kuo A."/>
            <person name="Curtis B.A."/>
            <person name="Tanifuji G."/>
            <person name="Burki F."/>
            <person name="Gruber A."/>
            <person name="Irimia M."/>
            <person name="Maruyama S."/>
            <person name="Arias M.C."/>
            <person name="Ball S.G."/>
            <person name="Gile G.H."/>
            <person name="Hirakawa Y."/>
            <person name="Hopkins J.F."/>
            <person name="Rensing S.A."/>
            <person name="Schmutz J."/>
            <person name="Symeonidi A."/>
            <person name="Elias M."/>
            <person name="Eveleigh R.J."/>
            <person name="Herman E.K."/>
            <person name="Klute M.J."/>
            <person name="Nakayama T."/>
            <person name="Obornik M."/>
            <person name="Reyes-Prieto A."/>
            <person name="Armbrust E.V."/>
            <person name="Aves S.J."/>
            <person name="Beiko R.G."/>
            <person name="Coutinho P."/>
            <person name="Dacks J.B."/>
            <person name="Durnford D.G."/>
            <person name="Fast N.M."/>
            <person name="Green B.R."/>
            <person name="Grisdale C."/>
            <person name="Hempe F."/>
            <person name="Henrissat B."/>
            <person name="Hoppner M.P."/>
            <person name="Ishida K.-I."/>
            <person name="Kim E."/>
            <person name="Koreny L."/>
            <person name="Kroth P.G."/>
            <person name="Liu Y."/>
            <person name="Malik S.-B."/>
            <person name="Maier U.G."/>
            <person name="McRose D."/>
            <person name="Mock T."/>
            <person name="Neilson J.A."/>
            <person name="Onodera N.T."/>
            <person name="Poole A.M."/>
            <person name="Pritham E.J."/>
            <person name="Richards T.A."/>
            <person name="Rocap G."/>
            <person name="Roy S.W."/>
            <person name="Sarai C."/>
            <person name="Schaack S."/>
            <person name="Shirato S."/>
            <person name="Slamovits C.H."/>
            <person name="Spencer D.F."/>
            <person name="Suzuki S."/>
            <person name="Worden A.Z."/>
            <person name="Zauner S."/>
            <person name="Barry K."/>
            <person name="Bell C."/>
            <person name="Bharti A.K."/>
            <person name="Crow J.A."/>
            <person name="Grimwood J."/>
            <person name="Kramer R."/>
            <person name="Lindquist E."/>
            <person name="Lucas S."/>
            <person name="Salamov A."/>
            <person name="McFadden G.I."/>
            <person name="Lane C.E."/>
            <person name="Keeling P.J."/>
            <person name="Gray M.W."/>
            <person name="Grigoriev I.V."/>
            <person name="Archibald J.M."/>
        </authorList>
    </citation>
    <scope>NUCLEOTIDE SEQUENCE</scope>
    <source>
        <strain evidence="5">CCMP2712</strain>
    </source>
</reference>
<evidence type="ECO:0000256" key="2">
    <source>
        <dbReference type="SAM" id="Phobius"/>
    </source>
</evidence>
<organism evidence="3">
    <name type="scientific">Guillardia theta (strain CCMP2712)</name>
    <name type="common">Cryptophyte</name>
    <dbReference type="NCBI Taxonomy" id="905079"/>
    <lineage>
        <taxon>Eukaryota</taxon>
        <taxon>Cryptophyceae</taxon>
        <taxon>Pyrenomonadales</taxon>
        <taxon>Geminigeraceae</taxon>
        <taxon>Guillardia</taxon>
    </lineage>
</organism>
<dbReference type="HOGENOM" id="CLU_837959_0_0_1"/>
<keyword evidence="1" id="KW-0175">Coiled coil</keyword>
<protein>
    <submittedName>
        <fullName evidence="3 4">Uncharacterized protein</fullName>
    </submittedName>
</protein>
<proteinExistence type="predicted"/>
<name>L1JCW5_GUITC</name>
<dbReference type="PaxDb" id="55529-EKX45945"/>
<dbReference type="AlphaFoldDB" id="L1JCW5"/>
<evidence type="ECO:0000256" key="1">
    <source>
        <dbReference type="SAM" id="Coils"/>
    </source>
</evidence>
<keyword evidence="5" id="KW-1185">Reference proteome</keyword>
<dbReference type="Proteomes" id="UP000011087">
    <property type="component" value="Unassembled WGS sequence"/>
</dbReference>
<keyword evidence="2" id="KW-1133">Transmembrane helix</keyword>
<evidence type="ECO:0000313" key="3">
    <source>
        <dbReference type="EMBL" id="EKX45945.1"/>
    </source>
</evidence>
<dbReference type="InterPro" id="IPR035892">
    <property type="entry name" value="C2_domain_sf"/>
</dbReference>
<sequence length="332" mass="38271">MDLTLMLYDDNRGKFKELIGRAKIKIKSILQSGECWVEMKKKNGESVLGQNKKTTRVKISVDQWTQKNHTALDHNQISPLELTNFVQFLEDEEWTFRFRVTRVGYLCCRLWEGIAPDCYVETMFVNQAGKRLRVPKNEDIQTLQLLLAFKSSSMLRLTKSSDLGPSKLLRQASDNRAGLTKANLFQVYFESKSKPKIDLDLHAFENGFRLLDNHGVPITVTLETIFTKAETRFTSSRARLSISLREHGEFLDQLKDLEEQIQRLSQREYKVQEMLQELEEDSLVLSFNKVADMLRPDSMNTDVAAGSSQRDILLAMSASLFFVLLYSLFPRP</sequence>
<evidence type="ECO:0000313" key="4">
    <source>
        <dbReference type="EnsemblProtists" id="EKX45945"/>
    </source>
</evidence>
<gene>
    <name evidence="3" type="ORF">GUITHDRAFT_138441</name>
</gene>
<dbReference type="SUPFAM" id="SSF49562">
    <property type="entry name" value="C2 domain (Calcium/lipid-binding domain, CaLB)"/>
    <property type="match status" value="1"/>
</dbReference>
<accession>L1JCW5</accession>
<reference evidence="4" key="3">
    <citation type="submission" date="2015-06" db="UniProtKB">
        <authorList>
            <consortium name="EnsemblProtists"/>
        </authorList>
    </citation>
    <scope>IDENTIFICATION</scope>
</reference>
<evidence type="ECO:0000313" key="5">
    <source>
        <dbReference type="Proteomes" id="UP000011087"/>
    </source>
</evidence>
<feature type="coiled-coil region" evidence="1">
    <location>
        <begin position="247"/>
        <end position="281"/>
    </location>
</feature>
<keyword evidence="2" id="KW-0472">Membrane</keyword>
<feature type="transmembrane region" description="Helical" evidence="2">
    <location>
        <begin position="312"/>
        <end position="329"/>
    </location>
</feature>
<dbReference type="EnsemblProtists" id="EKX45945">
    <property type="protein sequence ID" value="EKX45945"/>
    <property type="gene ID" value="GUITHDRAFT_138441"/>
</dbReference>
<dbReference type="RefSeq" id="XP_005832925.1">
    <property type="nucleotide sequence ID" value="XM_005832868.1"/>
</dbReference>
<dbReference type="GeneID" id="17302810"/>